<sequence length="75" mass="8613">MMELMTQRKEDLQAGGRRRKTRRGSRKGSRKARKGSKKRTAGKWIGHVKKFAKDNNMSFKDAMSSSACKSSYKKM</sequence>
<dbReference type="EMBL" id="MN739379">
    <property type="protein sequence ID" value="QHT01626.1"/>
    <property type="molecule type" value="Genomic_DNA"/>
</dbReference>
<evidence type="ECO:0000256" key="1">
    <source>
        <dbReference type="SAM" id="MobiDB-lite"/>
    </source>
</evidence>
<evidence type="ECO:0000313" key="2">
    <source>
        <dbReference type="EMBL" id="QHT01626.1"/>
    </source>
</evidence>
<organism evidence="2">
    <name type="scientific">viral metagenome</name>
    <dbReference type="NCBI Taxonomy" id="1070528"/>
    <lineage>
        <taxon>unclassified sequences</taxon>
        <taxon>metagenomes</taxon>
        <taxon>organismal metagenomes</taxon>
    </lineage>
</organism>
<protein>
    <submittedName>
        <fullName evidence="2">Uncharacterized protein</fullName>
    </submittedName>
</protein>
<name>A0A6C0CA64_9ZZZZ</name>
<feature type="compositionally biased region" description="Basic and acidic residues" evidence="1">
    <location>
        <begin position="1"/>
        <end position="12"/>
    </location>
</feature>
<feature type="compositionally biased region" description="Basic residues" evidence="1">
    <location>
        <begin position="16"/>
        <end position="45"/>
    </location>
</feature>
<accession>A0A6C0CA64</accession>
<feature type="region of interest" description="Disordered" evidence="1">
    <location>
        <begin position="1"/>
        <end position="45"/>
    </location>
</feature>
<dbReference type="AlphaFoldDB" id="A0A6C0CA64"/>
<reference evidence="2" key="1">
    <citation type="journal article" date="2020" name="Nature">
        <title>Giant virus diversity and host interactions through global metagenomics.</title>
        <authorList>
            <person name="Schulz F."/>
            <person name="Roux S."/>
            <person name="Paez-Espino D."/>
            <person name="Jungbluth S."/>
            <person name="Walsh D.A."/>
            <person name="Denef V.J."/>
            <person name="McMahon K.D."/>
            <person name="Konstantinidis K.T."/>
            <person name="Eloe-Fadrosh E.A."/>
            <person name="Kyrpides N.C."/>
            <person name="Woyke T."/>
        </authorList>
    </citation>
    <scope>NUCLEOTIDE SEQUENCE</scope>
    <source>
        <strain evidence="2">GVMAG-M-3300020523-10</strain>
    </source>
</reference>
<proteinExistence type="predicted"/>